<accession>A0A367YVL8</accession>
<dbReference type="Pfam" id="PF00497">
    <property type="entry name" value="SBP_bac_3"/>
    <property type="match status" value="1"/>
</dbReference>
<feature type="chain" id="PRO_5038775012" evidence="2">
    <location>
        <begin position="22"/>
        <end position="293"/>
    </location>
</feature>
<dbReference type="AlphaFoldDB" id="A0A367YVL8"/>
<dbReference type="SMART" id="SM00062">
    <property type="entry name" value="PBPb"/>
    <property type="match status" value="1"/>
</dbReference>
<protein>
    <submittedName>
        <fullName evidence="4">ABC transporter substrate-binding protein</fullName>
    </submittedName>
</protein>
<dbReference type="InterPro" id="IPR001638">
    <property type="entry name" value="Solute-binding_3/MltF_N"/>
</dbReference>
<dbReference type="RefSeq" id="WP_114126928.1">
    <property type="nucleotide sequence ID" value="NZ_QOUI01000007.1"/>
</dbReference>
<evidence type="ECO:0000313" key="5">
    <source>
        <dbReference type="Proteomes" id="UP000252770"/>
    </source>
</evidence>
<proteinExistence type="predicted"/>
<dbReference type="Proteomes" id="UP000252770">
    <property type="component" value="Unassembled WGS sequence"/>
</dbReference>
<evidence type="ECO:0000256" key="1">
    <source>
        <dbReference type="ARBA" id="ARBA00022729"/>
    </source>
</evidence>
<feature type="signal peptide" evidence="2">
    <location>
        <begin position="1"/>
        <end position="21"/>
    </location>
</feature>
<organism evidence="4 5">
    <name type="scientific">Desertihabitans brevis</name>
    <dbReference type="NCBI Taxonomy" id="2268447"/>
    <lineage>
        <taxon>Bacteria</taxon>
        <taxon>Bacillati</taxon>
        <taxon>Actinomycetota</taxon>
        <taxon>Actinomycetes</taxon>
        <taxon>Propionibacteriales</taxon>
        <taxon>Propionibacteriaceae</taxon>
        <taxon>Desertihabitans</taxon>
    </lineage>
</organism>
<name>A0A367YVL8_9ACTN</name>
<evidence type="ECO:0000256" key="2">
    <source>
        <dbReference type="SAM" id="SignalP"/>
    </source>
</evidence>
<dbReference type="Gene3D" id="3.40.190.10">
    <property type="entry name" value="Periplasmic binding protein-like II"/>
    <property type="match status" value="2"/>
</dbReference>
<feature type="domain" description="Solute-binding protein family 3/N-terminal" evidence="3">
    <location>
        <begin position="47"/>
        <end position="275"/>
    </location>
</feature>
<evidence type="ECO:0000313" key="4">
    <source>
        <dbReference type="EMBL" id="RCK69072.1"/>
    </source>
</evidence>
<dbReference type="PANTHER" id="PTHR35936:SF17">
    <property type="entry name" value="ARGININE-BINDING EXTRACELLULAR PROTEIN ARTP"/>
    <property type="match status" value="1"/>
</dbReference>
<dbReference type="SUPFAM" id="SSF53850">
    <property type="entry name" value="Periplasmic binding protein-like II"/>
    <property type="match status" value="1"/>
</dbReference>
<comment type="caution">
    <text evidence="4">The sequence shown here is derived from an EMBL/GenBank/DDBJ whole genome shotgun (WGS) entry which is preliminary data.</text>
</comment>
<reference evidence="4 5" key="1">
    <citation type="submission" date="2018-07" db="EMBL/GenBank/DDBJ databases">
        <title>Desertimonas flava gen. nov. sp. nov.</title>
        <authorList>
            <person name="Liu S."/>
        </authorList>
    </citation>
    <scope>NUCLEOTIDE SEQUENCE [LARGE SCALE GENOMIC DNA]</scope>
    <source>
        <strain evidence="4 5">16Sb5-5</strain>
    </source>
</reference>
<evidence type="ECO:0000259" key="3">
    <source>
        <dbReference type="SMART" id="SM00062"/>
    </source>
</evidence>
<dbReference type="PROSITE" id="PS51257">
    <property type="entry name" value="PROKAR_LIPOPROTEIN"/>
    <property type="match status" value="1"/>
</dbReference>
<dbReference type="EMBL" id="QOUI01000007">
    <property type="protein sequence ID" value="RCK69072.1"/>
    <property type="molecule type" value="Genomic_DNA"/>
</dbReference>
<dbReference type="CDD" id="cd01004">
    <property type="entry name" value="PBP2_MidA_like"/>
    <property type="match status" value="1"/>
</dbReference>
<gene>
    <name evidence="4" type="ORF">DT076_12005</name>
</gene>
<dbReference type="PANTHER" id="PTHR35936">
    <property type="entry name" value="MEMBRANE-BOUND LYTIC MUREIN TRANSGLYCOSYLASE F"/>
    <property type="match status" value="1"/>
</dbReference>
<keyword evidence="1 2" id="KW-0732">Signal</keyword>
<keyword evidence="5" id="KW-1185">Reference proteome</keyword>
<sequence length="293" mass="30456">MKRTVRSAAALVLAALLVATAACSSEPEVAAGPAVVPPPSTLVEEGELTYGVAATFPPFEYKDGTDLTGFDVDMAESLAGYMGLTPAPLDVDFDGLIPALGGQRIDVINSAMYINEERSTQVDFVPYLVVGEALLVPKGNPAGITTIPDDLSGKTIAVTRGAIGETYMNEFNTELEAKGLAPMTVMTLPTNQDALLAVTSGRADGFDTSTPGAAYTLTERPDSFDIAGTFALGTQIGIAVRKGDTETKAAIEASLRKLVDDGTYAELIERYNLPPESSLFAGAGAAPDPGTED</sequence>